<dbReference type="HOGENOM" id="CLU_1286529_0_0_3"/>
<dbReference type="KEGG" id="acy:Anacy_3994"/>
<dbReference type="STRING" id="272123.Anacy_3994"/>
<evidence type="ECO:0000313" key="2">
    <source>
        <dbReference type="EMBL" id="AFZ59365.1"/>
    </source>
</evidence>
<gene>
    <name evidence="2" type="ordered locus">Anacy_3994</name>
</gene>
<dbReference type="Proteomes" id="UP000010474">
    <property type="component" value="Chromosome"/>
</dbReference>
<keyword evidence="1" id="KW-1133">Transmembrane helix</keyword>
<protein>
    <submittedName>
        <fullName evidence="2">Uncharacterized protein</fullName>
    </submittedName>
</protein>
<reference evidence="3" key="1">
    <citation type="journal article" date="2013" name="Proc. Natl. Acad. Sci. U.S.A.">
        <title>Improving the coverage of the cyanobacterial phylum using diversity-driven genome sequencing.</title>
        <authorList>
            <person name="Shih P.M."/>
            <person name="Wu D."/>
            <person name="Latifi A."/>
            <person name="Axen S.D."/>
            <person name="Fewer D.P."/>
            <person name="Talla E."/>
            <person name="Calteau A."/>
            <person name="Cai F."/>
            <person name="Tandeau de Marsac N."/>
            <person name="Rippka R."/>
            <person name="Herdman M."/>
            <person name="Sivonen K."/>
            <person name="Coursin T."/>
            <person name="Laurent T."/>
            <person name="Goodwin L."/>
            <person name="Nolan M."/>
            <person name="Davenport K.W."/>
            <person name="Han C.S."/>
            <person name="Rubin E.M."/>
            <person name="Eisen J.A."/>
            <person name="Woyke T."/>
            <person name="Gugger M."/>
            <person name="Kerfeld C.A."/>
        </authorList>
    </citation>
    <scope>NUCLEOTIDE SEQUENCE [LARGE SCALE GENOMIC DNA]</scope>
    <source>
        <strain evidence="3">ATCC 27899 / PCC 7122</strain>
    </source>
</reference>
<name>K9ZM13_ANACC</name>
<organism evidence="2 3">
    <name type="scientific">Anabaena cylindrica (strain ATCC 27899 / PCC 7122)</name>
    <dbReference type="NCBI Taxonomy" id="272123"/>
    <lineage>
        <taxon>Bacteria</taxon>
        <taxon>Bacillati</taxon>
        <taxon>Cyanobacteriota</taxon>
        <taxon>Cyanophyceae</taxon>
        <taxon>Nostocales</taxon>
        <taxon>Nostocaceae</taxon>
        <taxon>Anabaena</taxon>
    </lineage>
</organism>
<sequence>MWKSLRSIFIDVLALDILFFLIILPVFLYMLFFADKNLICQRVNAIEMNCVLEHRLYEHRIWKEDIQGLEKARISTSYSTSKERIKKKSSSKNTSEKEEYRTVTTISYQVKLHARNGKFNFGHSEEYKPKLQKLEEQINSLINDINQPSFQLYYRQDHPVVSLIYLAGAIAALFVYYVMILPLLIKYYIDALHPDTFLRNLFYRLGIDRLTSQF</sequence>
<evidence type="ECO:0000313" key="3">
    <source>
        <dbReference type="Proteomes" id="UP000010474"/>
    </source>
</evidence>
<evidence type="ECO:0000256" key="1">
    <source>
        <dbReference type="SAM" id="Phobius"/>
    </source>
</evidence>
<dbReference type="AlphaFoldDB" id="K9ZM13"/>
<feature type="transmembrane region" description="Helical" evidence="1">
    <location>
        <begin position="163"/>
        <end position="189"/>
    </location>
</feature>
<keyword evidence="3" id="KW-1185">Reference proteome</keyword>
<proteinExistence type="predicted"/>
<dbReference type="EMBL" id="CP003659">
    <property type="protein sequence ID" value="AFZ59365.1"/>
    <property type="molecule type" value="Genomic_DNA"/>
</dbReference>
<keyword evidence="1" id="KW-0812">Transmembrane</keyword>
<dbReference type="PATRIC" id="fig|272123.3.peg.4338"/>
<keyword evidence="1" id="KW-0472">Membrane</keyword>
<feature type="transmembrane region" description="Helical" evidence="1">
    <location>
        <begin position="12"/>
        <end position="32"/>
    </location>
</feature>
<accession>K9ZM13</accession>